<dbReference type="EMBL" id="JBBWWR010000007">
    <property type="protein sequence ID" value="KAK8964204.1"/>
    <property type="molecule type" value="Genomic_DNA"/>
</dbReference>
<keyword evidence="11" id="KW-0539">Nucleus</keyword>
<name>A0ABR2MKW7_9ASPA</name>
<keyword evidence="10" id="KW-0234">DNA repair</keyword>
<dbReference type="InterPro" id="IPR027417">
    <property type="entry name" value="P-loop_NTPase"/>
</dbReference>
<dbReference type="InterPro" id="IPR003395">
    <property type="entry name" value="RecF/RecN/SMC_N"/>
</dbReference>
<evidence type="ECO:0000256" key="7">
    <source>
        <dbReference type="ARBA" id="ARBA00022840"/>
    </source>
</evidence>
<keyword evidence="7" id="KW-0067">ATP-binding</keyword>
<evidence type="ECO:0000256" key="5">
    <source>
        <dbReference type="ARBA" id="ARBA00022741"/>
    </source>
</evidence>
<feature type="coiled-coil region" evidence="12">
    <location>
        <begin position="123"/>
        <end position="284"/>
    </location>
</feature>
<keyword evidence="6" id="KW-0227">DNA damage</keyword>
<evidence type="ECO:0000256" key="4">
    <source>
        <dbReference type="ARBA" id="ARBA00022454"/>
    </source>
</evidence>
<feature type="domain" description="RecF/RecN/SMC N-terminal" evidence="13">
    <location>
        <begin position="179"/>
        <end position="887"/>
    </location>
</feature>
<evidence type="ECO:0000256" key="10">
    <source>
        <dbReference type="ARBA" id="ARBA00023204"/>
    </source>
</evidence>
<evidence type="ECO:0000256" key="11">
    <source>
        <dbReference type="ARBA" id="ARBA00023242"/>
    </source>
</evidence>
<dbReference type="SUPFAM" id="SSF52540">
    <property type="entry name" value="P-loop containing nucleoside triphosphate hydrolases"/>
    <property type="match status" value="1"/>
</dbReference>
<evidence type="ECO:0000313" key="15">
    <source>
        <dbReference type="Proteomes" id="UP001412067"/>
    </source>
</evidence>
<proteinExistence type="inferred from homology"/>
<dbReference type="Proteomes" id="UP001412067">
    <property type="component" value="Unassembled WGS sequence"/>
</dbReference>
<dbReference type="Pfam" id="PF02463">
    <property type="entry name" value="SMC_N"/>
    <property type="match status" value="1"/>
</dbReference>
<sequence length="897" mass="103437">MSQDKSREFLHSGNDKDKFKFFFKATLLQQVRELLEGIKSHLDASNAVLTELESSISPIVEELKELHEKIKNMEHVEEIAQDVQNLKRKLAWSWVYDVDRQIEEHNIKFEKLKDRVPTCQARIDQLSDRVNELKILLSDKQAKITSLMEKTSEVRRMKEELQNNLLLAKKERAEREAEYSRVDSLILKMRKRARYLEQQIHDTQEQGIKDTQDEEAEIQERTKKLQDEINMVHLNVSRLQEEEKLLVDRLLMAKDFIKEILKEVQDNERKYHSLCSQLQALKQQQTNKVTAFGGQKVLNLLHAIEWHRRKFKCPPIGPIGAHVSLVNSDIWALAVECAIGRLLDAFIVTDHKDLFVLRTCAREANYHNLQIIIYDFSRPRLSIPSHLLPLTCHSTTISVLHTENSTIWNVLVDMGSAERQVLVPSYEIGKNVAFEQRIQNLKDVYTSDGFRMFCRGSVQTTLPPNKRIKNGRLCSSIDNQILDHEKEVSFAQEVIKEAKERKRNADIASQELEKDVHNVKRRRISEERTLMSKQLALKDMNSSRSVEPAPDTTTAVELQQEIMQVQDDIQAKGLLLEKVRMKKIMAEEKANELKSSFESLCDSAKGEIDTIEAVERELLLAEQEVNSAEAEKIHYEGVMQNKVLLEINEAEIYLNNLQHTRQENFKKASIICPECVVEALGGCSGCTPEQLSAKLIRLNQRLQHESRRYTDSIDDLRERHDKKERKITKKQIIYAAFREKLNACEKALDLRWKKFDRNANLLKRELTWKFNGHLLKKGISGKTMVDYDKKLLSVEVKMPHDASGNNVRDTRGLSGGERSFSTLSFALALHEMAEAPFRAMDEFDVFMDAVSRKVSLDALVEFAVSQGSQWIFITPHDIGMVKGGDRVRKQQMPAPVS</sequence>
<protein>
    <recommendedName>
        <fullName evidence="13">RecF/RecN/SMC N-terminal domain-containing protein</fullName>
    </recommendedName>
</protein>
<evidence type="ECO:0000256" key="8">
    <source>
        <dbReference type="ARBA" id="ARBA00023054"/>
    </source>
</evidence>
<comment type="subcellular location">
    <subcellularLocation>
        <location evidence="2">Chromosome</location>
    </subcellularLocation>
    <subcellularLocation>
        <location evidence="1">Nucleus</location>
    </subcellularLocation>
</comment>
<keyword evidence="4" id="KW-0158">Chromosome</keyword>
<gene>
    <name evidence="14" type="ORF">KSP40_PGU012886</name>
</gene>
<evidence type="ECO:0000256" key="3">
    <source>
        <dbReference type="ARBA" id="ARBA00006793"/>
    </source>
</evidence>
<keyword evidence="9" id="KW-0233">DNA recombination</keyword>
<dbReference type="PANTHER" id="PTHR19306:SF6">
    <property type="entry name" value="STRUCTURAL MAINTENANCE OF CHROMOSOMES PROTEIN 6"/>
    <property type="match status" value="1"/>
</dbReference>
<reference evidence="14 15" key="1">
    <citation type="journal article" date="2022" name="Nat. Plants">
        <title>Genomes of leafy and leafless Platanthera orchids illuminate the evolution of mycoheterotrophy.</title>
        <authorList>
            <person name="Li M.H."/>
            <person name="Liu K.W."/>
            <person name="Li Z."/>
            <person name="Lu H.C."/>
            <person name="Ye Q.L."/>
            <person name="Zhang D."/>
            <person name="Wang J.Y."/>
            <person name="Li Y.F."/>
            <person name="Zhong Z.M."/>
            <person name="Liu X."/>
            <person name="Yu X."/>
            <person name="Liu D.K."/>
            <person name="Tu X.D."/>
            <person name="Liu B."/>
            <person name="Hao Y."/>
            <person name="Liao X.Y."/>
            <person name="Jiang Y.T."/>
            <person name="Sun W.H."/>
            <person name="Chen J."/>
            <person name="Chen Y.Q."/>
            <person name="Ai Y."/>
            <person name="Zhai J.W."/>
            <person name="Wu S.S."/>
            <person name="Zhou Z."/>
            <person name="Hsiao Y.Y."/>
            <person name="Wu W.L."/>
            <person name="Chen Y.Y."/>
            <person name="Lin Y.F."/>
            <person name="Hsu J.L."/>
            <person name="Li C.Y."/>
            <person name="Wang Z.W."/>
            <person name="Zhao X."/>
            <person name="Zhong W.Y."/>
            <person name="Ma X.K."/>
            <person name="Ma L."/>
            <person name="Huang J."/>
            <person name="Chen G.Z."/>
            <person name="Huang M.Z."/>
            <person name="Huang L."/>
            <person name="Peng D.H."/>
            <person name="Luo Y.B."/>
            <person name="Zou S.Q."/>
            <person name="Chen S.P."/>
            <person name="Lan S."/>
            <person name="Tsai W.C."/>
            <person name="Van de Peer Y."/>
            <person name="Liu Z.J."/>
        </authorList>
    </citation>
    <scope>NUCLEOTIDE SEQUENCE [LARGE SCALE GENOMIC DNA]</scope>
    <source>
        <strain evidence="14">Lor288</strain>
    </source>
</reference>
<evidence type="ECO:0000256" key="6">
    <source>
        <dbReference type="ARBA" id="ARBA00022763"/>
    </source>
</evidence>
<evidence type="ECO:0000313" key="14">
    <source>
        <dbReference type="EMBL" id="KAK8964204.1"/>
    </source>
</evidence>
<evidence type="ECO:0000259" key="13">
    <source>
        <dbReference type="Pfam" id="PF02463"/>
    </source>
</evidence>
<comment type="similarity">
    <text evidence="3">Belongs to the SMC family. SMC6 subfamily.</text>
</comment>
<keyword evidence="8 12" id="KW-0175">Coiled coil</keyword>
<dbReference type="Gene3D" id="3.40.50.300">
    <property type="entry name" value="P-loop containing nucleotide triphosphate hydrolases"/>
    <property type="match status" value="1"/>
</dbReference>
<evidence type="ECO:0000256" key="9">
    <source>
        <dbReference type="ARBA" id="ARBA00023172"/>
    </source>
</evidence>
<accession>A0ABR2MKW7</accession>
<feature type="coiled-coil region" evidence="12">
    <location>
        <begin position="481"/>
        <end position="522"/>
    </location>
</feature>
<evidence type="ECO:0000256" key="2">
    <source>
        <dbReference type="ARBA" id="ARBA00004286"/>
    </source>
</evidence>
<keyword evidence="15" id="KW-1185">Reference proteome</keyword>
<dbReference type="PANTHER" id="PTHR19306">
    <property type="entry name" value="STRUCTURAL MAINTENANCE OF CHROMOSOMES 5,6 SMC5, SMC6"/>
    <property type="match status" value="1"/>
</dbReference>
<evidence type="ECO:0000256" key="12">
    <source>
        <dbReference type="SAM" id="Coils"/>
    </source>
</evidence>
<feature type="coiled-coil region" evidence="12">
    <location>
        <begin position="699"/>
        <end position="733"/>
    </location>
</feature>
<evidence type="ECO:0000256" key="1">
    <source>
        <dbReference type="ARBA" id="ARBA00004123"/>
    </source>
</evidence>
<feature type="coiled-coil region" evidence="12">
    <location>
        <begin position="576"/>
        <end position="631"/>
    </location>
</feature>
<organism evidence="14 15">
    <name type="scientific">Platanthera guangdongensis</name>
    <dbReference type="NCBI Taxonomy" id="2320717"/>
    <lineage>
        <taxon>Eukaryota</taxon>
        <taxon>Viridiplantae</taxon>
        <taxon>Streptophyta</taxon>
        <taxon>Embryophyta</taxon>
        <taxon>Tracheophyta</taxon>
        <taxon>Spermatophyta</taxon>
        <taxon>Magnoliopsida</taxon>
        <taxon>Liliopsida</taxon>
        <taxon>Asparagales</taxon>
        <taxon>Orchidaceae</taxon>
        <taxon>Orchidoideae</taxon>
        <taxon>Orchideae</taxon>
        <taxon>Orchidinae</taxon>
        <taxon>Platanthera</taxon>
    </lineage>
</organism>
<keyword evidence="5" id="KW-0547">Nucleotide-binding</keyword>
<comment type="caution">
    <text evidence="14">The sequence shown here is derived from an EMBL/GenBank/DDBJ whole genome shotgun (WGS) entry which is preliminary data.</text>
</comment>